<comment type="subcellular location">
    <subcellularLocation>
        <location evidence="1">Bacterial flagellum</location>
    </subcellularLocation>
    <subcellularLocation>
        <location evidence="2">Secreted</location>
    </subcellularLocation>
</comment>
<feature type="non-terminal residue" evidence="8">
    <location>
        <position position="143"/>
    </location>
</feature>
<evidence type="ECO:0000256" key="1">
    <source>
        <dbReference type="ARBA" id="ARBA00004365"/>
    </source>
</evidence>
<evidence type="ECO:0000256" key="6">
    <source>
        <dbReference type="SAM" id="MobiDB-lite"/>
    </source>
</evidence>
<dbReference type="InterPro" id="IPR053927">
    <property type="entry name" value="FlgK_helical"/>
</dbReference>
<feature type="region of interest" description="Disordered" evidence="6">
    <location>
        <begin position="36"/>
        <end position="61"/>
    </location>
</feature>
<dbReference type="GO" id="GO:0044780">
    <property type="term" value="P:bacterial-type flagellum assembly"/>
    <property type="evidence" value="ECO:0007669"/>
    <property type="project" value="InterPro"/>
</dbReference>
<evidence type="ECO:0000256" key="3">
    <source>
        <dbReference type="ARBA" id="ARBA00009677"/>
    </source>
</evidence>
<reference evidence="8" key="1">
    <citation type="submission" date="2018-05" db="EMBL/GenBank/DDBJ databases">
        <authorList>
            <person name="Lanie J.A."/>
            <person name="Ng W.-L."/>
            <person name="Kazmierczak K.M."/>
            <person name="Andrzejewski T.M."/>
            <person name="Davidsen T.M."/>
            <person name="Wayne K.J."/>
            <person name="Tettelin H."/>
            <person name="Glass J.I."/>
            <person name="Rusch D."/>
            <person name="Podicherti R."/>
            <person name="Tsui H.-C.T."/>
            <person name="Winkler M.E."/>
        </authorList>
    </citation>
    <scope>NUCLEOTIDE SEQUENCE</scope>
</reference>
<evidence type="ECO:0000256" key="4">
    <source>
        <dbReference type="ARBA" id="ARBA00022525"/>
    </source>
</evidence>
<comment type="similarity">
    <text evidence="3">Belongs to the flagella basal body rod proteins family.</text>
</comment>
<dbReference type="GO" id="GO:0009424">
    <property type="term" value="C:bacterial-type flagellum hook"/>
    <property type="evidence" value="ECO:0007669"/>
    <property type="project" value="InterPro"/>
</dbReference>
<accession>A0A383D5J3</accession>
<proteinExistence type="inferred from homology"/>
<dbReference type="PANTHER" id="PTHR30033:SF1">
    <property type="entry name" value="FLAGELLAR HOOK-ASSOCIATED PROTEIN 1"/>
    <property type="match status" value="1"/>
</dbReference>
<dbReference type="EMBL" id="UINC01214384">
    <property type="protein sequence ID" value="SVE39594.1"/>
    <property type="molecule type" value="Genomic_DNA"/>
</dbReference>
<gene>
    <name evidence="8" type="ORF">METZ01_LOCUS492448</name>
</gene>
<dbReference type="AlphaFoldDB" id="A0A383D5J3"/>
<dbReference type="InterPro" id="IPR002371">
    <property type="entry name" value="FlgK"/>
</dbReference>
<evidence type="ECO:0000256" key="2">
    <source>
        <dbReference type="ARBA" id="ARBA00004613"/>
    </source>
</evidence>
<keyword evidence="5" id="KW-0975">Bacterial flagellum</keyword>
<sequence>MPSLNSSLNMGQRALSMNQRAMHTSGHNIANQQTEGFSRQQVTTQSASADPLGLGRGAEAQPTTRVFDHFVQKKILQENPRTGVFHTREDYLNKIEMLLNELEGNGLNQAMNDYWNAWSQLSSQPESDAARAQLREVGDVLAR</sequence>
<feature type="domain" description="Flagellar hook-associated protein FlgK helical" evidence="7">
    <location>
        <begin position="92"/>
        <end position="142"/>
    </location>
</feature>
<dbReference type="GO" id="GO:0005198">
    <property type="term" value="F:structural molecule activity"/>
    <property type="evidence" value="ECO:0007669"/>
    <property type="project" value="InterPro"/>
</dbReference>
<feature type="compositionally biased region" description="Polar residues" evidence="6">
    <location>
        <begin position="36"/>
        <end position="48"/>
    </location>
</feature>
<name>A0A383D5J3_9ZZZZ</name>
<dbReference type="GO" id="GO:0005576">
    <property type="term" value="C:extracellular region"/>
    <property type="evidence" value="ECO:0007669"/>
    <property type="project" value="UniProtKB-SubCell"/>
</dbReference>
<dbReference type="PANTHER" id="PTHR30033">
    <property type="entry name" value="FLAGELLAR HOOK-ASSOCIATED PROTEIN 1"/>
    <property type="match status" value="1"/>
</dbReference>
<dbReference type="Pfam" id="PF22638">
    <property type="entry name" value="FlgK_D1"/>
    <property type="match status" value="1"/>
</dbReference>
<evidence type="ECO:0000313" key="8">
    <source>
        <dbReference type="EMBL" id="SVE39594.1"/>
    </source>
</evidence>
<protein>
    <recommendedName>
        <fullName evidence="7">Flagellar hook-associated protein FlgK helical domain-containing protein</fullName>
    </recommendedName>
</protein>
<evidence type="ECO:0000256" key="5">
    <source>
        <dbReference type="ARBA" id="ARBA00023143"/>
    </source>
</evidence>
<keyword evidence="4" id="KW-0964">Secreted</keyword>
<organism evidence="8">
    <name type="scientific">marine metagenome</name>
    <dbReference type="NCBI Taxonomy" id="408172"/>
    <lineage>
        <taxon>unclassified sequences</taxon>
        <taxon>metagenomes</taxon>
        <taxon>ecological metagenomes</taxon>
    </lineage>
</organism>
<evidence type="ECO:0000259" key="7">
    <source>
        <dbReference type="Pfam" id="PF22638"/>
    </source>
</evidence>